<evidence type="ECO:0000256" key="1">
    <source>
        <dbReference type="SAM" id="Phobius"/>
    </source>
</evidence>
<dbReference type="RefSeq" id="WP_156657040.1">
    <property type="nucleotide sequence ID" value="NZ_CP022955.1"/>
</dbReference>
<evidence type="ECO:0000313" key="3">
    <source>
        <dbReference type="Proteomes" id="UP000423274"/>
    </source>
</evidence>
<keyword evidence="1" id="KW-0472">Membrane</keyword>
<gene>
    <name evidence="2" type="ORF">LCAKO_1p05</name>
</gene>
<accession>A0AAP9HL69</accession>
<keyword evidence="1" id="KW-0812">Transmembrane</keyword>
<reference evidence="2 3" key="1">
    <citation type="submission" date="2017-08" db="EMBL/GenBank/DDBJ databases">
        <title>Genome sequence, comparative genomics and functional analysis of the highly adhesive Lactobacillus parcasei Kobulty strain.</title>
        <authorList>
            <person name="Koryszewska-Baginska A."/>
            <person name="Grynberg M."/>
            <person name="Aleksandrzak-Piekarczyk T."/>
        </authorList>
    </citation>
    <scope>NUCLEOTIDE SEQUENCE [LARGE SCALE GENOMIC DNA]</scope>
    <source>
        <strain evidence="2 3">IBB3423</strain>
        <plasmid evidence="3">plcako.1</plasmid>
    </source>
</reference>
<protein>
    <submittedName>
        <fullName evidence="2">Uncharacterized protein</fullName>
    </submittedName>
</protein>
<feature type="transmembrane region" description="Helical" evidence="1">
    <location>
        <begin position="12"/>
        <end position="33"/>
    </location>
</feature>
<proteinExistence type="predicted"/>
<organism evidence="2 3">
    <name type="scientific">Lacticaseibacillus paracasei subsp. paracasei</name>
    <dbReference type="NCBI Taxonomy" id="47714"/>
    <lineage>
        <taxon>Bacteria</taxon>
        <taxon>Bacillati</taxon>
        <taxon>Bacillota</taxon>
        <taxon>Bacilli</taxon>
        <taxon>Lactobacillales</taxon>
        <taxon>Lactobacillaceae</taxon>
        <taxon>Lacticaseibacillus</taxon>
    </lineage>
</organism>
<dbReference type="Proteomes" id="UP000423274">
    <property type="component" value="Plasmid pLCAKO.1"/>
</dbReference>
<evidence type="ECO:0000313" key="2">
    <source>
        <dbReference type="EMBL" id="QGV19707.1"/>
    </source>
</evidence>
<dbReference type="AlphaFoldDB" id="A0AAP9HL69"/>
<keyword evidence="2" id="KW-0614">Plasmid</keyword>
<dbReference type="EMBL" id="CP022955">
    <property type="protein sequence ID" value="QGV19707.1"/>
    <property type="molecule type" value="Genomic_DNA"/>
</dbReference>
<sequence>MRGRCSKPTRHIFVRALASVACFSICFSGLLLASNVGWTGSSPQVVLAAGGSSGGGGADDSSWDALVKRVDKIVQRLNTIDGQLGELYSLSANAFRQIRKVQDAVGAINGQLGELYSLSANAFSQIRDEVTNRQISVDHETVARQSADSSLQAQINTVNQTSLPSLQGQINSVVKGSIPGLMDRINTITQTSLPSLQGQITAISQGSIPGLQKQLNTVLDTSLPSLQGQITAISQGSVPSLQKQVSDETSDRIKAIDNETAARQVADKSLQAQITSEVSDRTKGDSNEMVARQAADSSLQAQIISLSADVSDAVGSAAVVHSVDVVRDKVEYLTTGTDSPLVLIKNFVRDIDTLLDGTLQKILDKLTSIDNRAGGEKPFWLGQVQLLIDAINSMRDNESQYLSSLYDLMLKFRTDFTKSFPSTILTLQQEVHDSLQNVVKTLLVVRDNESQYFDSLFALLLKFRTDFINSFPSTILNLQQEVHDSLKSVISAINGIKIPDIPDNSDPAGGGSIWDFLKALVQAVASIVKAISEIVGKLLEMLMQVFVPKDMSFITDSFEGISSKFDKKFAIFIDFGSSLKGLFSSRHVLKDFSLSFAGASVVVPLSVVSTLAGQMRPLLTGLFVLLTVTGVYRRFTDGEVVS</sequence>
<keyword evidence="1" id="KW-1133">Transmembrane helix</keyword>
<geneLocation type="plasmid" evidence="3">
    <name>plcako.1</name>
</geneLocation>
<name>A0AAP9HL69_LACPA</name>